<evidence type="ECO:0000313" key="3">
    <source>
        <dbReference type="Proteomes" id="UP001343724"/>
    </source>
</evidence>
<protein>
    <submittedName>
        <fullName evidence="2">Rhodanese-like domain-containing protein</fullName>
    </submittedName>
</protein>
<keyword evidence="3" id="KW-1185">Reference proteome</keyword>
<gene>
    <name evidence="2" type="ORF">VJ920_08425</name>
</gene>
<evidence type="ECO:0000259" key="1">
    <source>
        <dbReference type="PROSITE" id="PS50206"/>
    </source>
</evidence>
<dbReference type="InterPro" id="IPR001307">
    <property type="entry name" value="Thiosulphate_STrfase_CS"/>
</dbReference>
<name>A0ABU6J085_9ACTN</name>
<dbReference type="SMART" id="SM00450">
    <property type="entry name" value="RHOD"/>
    <property type="match status" value="1"/>
</dbReference>
<dbReference type="InterPro" id="IPR036873">
    <property type="entry name" value="Rhodanese-like_dom_sf"/>
</dbReference>
<dbReference type="SUPFAM" id="SSF52821">
    <property type="entry name" value="Rhodanese/Cell cycle control phosphatase"/>
    <property type="match status" value="1"/>
</dbReference>
<sequence length="125" mass="13874">MKAYRIVDADFVKREIGRMPLVDVRPPLRYDEGHIPGAVNVRLDMAAASNDPSEELAEMFREDGIYPEDAAIVYCQIGVHAKIACDYLASEGYSNLYLYAGSMNDWASDPARPVQRSQAAFARAS</sequence>
<proteinExistence type="predicted"/>
<dbReference type="RefSeq" id="WP_326454867.1">
    <property type="nucleotide sequence ID" value="NZ_JAYMFH010000012.1"/>
</dbReference>
<organism evidence="2 3">
    <name type="scientific">Adlercreutzia shanghongiae</name>
    <dbReference type="NCBI Taxonomy" id="3111773"/>
    <lineage>
        <taxon>Bacteria</taxon>
        <taxon>Bacillati</taxon>
        <taxon>Actinomycetota</taxon>
        <taxon>Coriobacteriia</taxon>
        <taxon>Eggerthellales</taxon>
        <taxon>Eggerthellaceae</taxon>
        <taxon>Adlercreutzia</taxon>
    </lineage>
</organism>
<dbReference type="PANTHER" id="PTHR44086">
    <property type="entry name" value="THIOSULFATE SULFURTRANSFERASE RDL2, MITOCHONDRIAL-RELATED"/>
    <property type="match status" value="1"/>
</dbReference>
<dbReference type="Pfam" id="PF00581">
    <property type="entry name" value="Rhodanese"/>
    <property type="match status" value="1"/>
</dbReference>
<comment type="caution">
    <text evidence="2">The sequence shown here is derived from an EMBL/GenBank/DDBJ whole genome shotgun (WGS) entry which is preliminary data.</text>
</comment>
<accession>A0ABU6J085</accession>
<evidence type="ECO:0000313" key="2">
    <source>
        <dbReference type="EMBL" id="MEC4295336.1"/>
    </source>
</evidence>
<dbReference type="PROSITE" id="PS50206">
    <property type="entry name" value="RHODANESE_3"/>
    <property type="match status" value="1"/>
</dbReference>
<dbReference type="Gene3D" id="3.40.250.10">
    <property type="entry name" value="Rhodanese-like domain"/>
    <property type="match status" value="1"/>
</dbReference>
<dbReference type="PANTHER" id="PTHR44086:SF10">
    <property type="entry name" value="THIOSULFATE SULFURTRANSFERASE_RHODANESE-LIKE DOMAIN-CONTAINING PROTEIN 3"/>
    <property type="match status" value="1"/>
</dbReference>
<dbReference type="EMBL" id="JAYMFH010000012">
    <property type="protein sequence ID" value="MEC4295336.1"/>
    <property type="molecule type" value="Genomic_DNA"/>
</dbReference>
<feature type="domain" description="Rhodanese" evidence="1">
    <location>
        <begin position="15"/>
        <end position="115"/>
    </location>
</feature>
<dbReference type="InterPro" id="IPR001763">
    <property type="entry name" value="Rhodanese-like_dom"/>
</dbReference>
<dbReference type="PROSITE" id="PS00380">
    <property type="entry name" value="RHODANESE_1"/>
    <property type="match status" value="1"/>
</dbReference>
<dbReference type="Proteomes" id="UP001343724">
    <property type="component" value="Unassembled WGS sequence"/>
</dbReference>
<reference evidence="2 3" key="1">
    <citation type="submission" date="2024-01" db="EMBL/GenBank/DDBJ databases">
        <title>novel species in genus Adlercreutzia.</title>
        <authorList>
            <person name="Liu X."/>
        </authorList>
    </citation>
    <scope>NUCLEOTIDE SEQUENCE [LARGE SCALE GENOMIC DNA]</scope>
    <source>
        <strain evidence="2 3">R22</strain>
    </source>
</reference>